<comment type="caution">
    <text evidence="1">The sequence shown here is derived from an EMBL/GenBank/DDBJ whole genome shotgun (WGS) entry which is preliminary data.</text>
</comment>
<keyword evidence="2" id="KW-1185">Reference proteome</keyword>
<sequence>MVKMHDVALVLRDSMCEAPVSLHDSVGEAAQKLRDDMREAQPFQLYSRREAPFHLRDASLDAARGSNGQ</sequence>
<gene>
    <name evidence="1" type="ORF">HAX54_031791</name>
</gene>
<organism evidence="1 2">
    <name type="scientific">Datura stramonium</name>
    <name type="common">Jimsonweed</name>
    <name type="synonym">Common thornapple</name>
    <dbReference type="NCBI Taxonomy" id="4076"/>
    <lineage>
        <taxon>Eukaryota</taxon>
        <taxon>Viridiplantae</taxon>
        <taxon>Streptophyta</taxon>
        <taxon>Embryophyta</taxon>
        <taxon>Tracheophyta</taxon>
        <taxon>Spermatophyta</taxon>
        <taxon>Magnoliopsida</taxon>
        <taxon>eudicotyledons</taxon>
        <taxon>Gunneridae</taxon>
        <taxon>Pentapetalae</taxon>
        <taxon>asterids</taxon>
        <taxon>lamiids</taxon>
        <taxon>Solanales</taxon>
        <taxon>Solanaceae</taxon>
        <taxon>Solanoideae</taxon>
        <taxon>Datureae</taxon>
        <taxon>Datura</taxon>
    </lineage>
</organism>
<protein>
    <submittedName>
        <fullName evidence="1">Uncharacterized protein</fullName>
    </submittedName>
</protein>
<proteinExistence type="predicted"/>
<accession>A0ABS8VAH5</accession>
<reference evidence="1 2" key="1">
    <citation type="journal article" date="2021" name="BMC Genomics">
        <title>Datura genome reveals duplications of psychoactive alkaloid biosynthetic genes and high mutation rate following tissue culture.</title>
        <authorList>
            <person name="Rajewski A."/>
            <person name="Carter-House D."/>
            <person name="Stajich J."/>
            <person name="Litt A."/>
        </authorList>
    </citation>
    <scope>NUCLEOTIDE SEQUENCE [LARGE SCALE GENOMIC DNA]</scope>
    <source>
        <strain evidence="1">AR-01</strain>
    </source>
</reference>
<dbReference type="EMBL" id="JACEIK010004028">
    <property type="protein sequence ID" value="MCD9643907.1"/>
    <property type="molecule type" value="Genomic_DNA"/>
</dbReference>
<dbReference type="Proteomes" id="UP000823775">
    <property type="component" value="Unassembled WGS sequence"/>
</dbReference>
<evidence type="ECO:0000313" key="2">
    <source>
        <dbReference type="Proteomes" id="UP000823775"/>
    </source>
</evidence>
<evidence type="ECO:0000313" key="1">
    <source>
        <dbReference type="EMBL" id="MCD9643907.1"/>
    </source>
</evidence>
<name>A0ABS8VAH5_DATST</name>